<organism evidence="1 2">
    <name type="scientific">Photobacterium alginatilyticum</name>
    <dbReference type="NCBI Taxonomy" id="1775171"/>
    <lineage>
        <taxon>Bacteria</taxon>
        <taxon>Pseudomonadati</taxon>
        <taxon>Pseudomonadota</taxon>
        <taxon>Gammaproteobacteria</taxon>
        <taxon>Vibrionales</taxon>
        <taxon>Vibrionaceae</taxon>
        <taxon>Photobacterium</taxon>
    </lineage>
</organism>
<dbReference type="EMBL" id="RSEJ01000004">
    <property type="protein sequence ID" value="NBI52205.1"/>
    <property type="molecule type" value="Genomic_DNA"/>
</dbReference>
<dbReference type="Proteomes" id="UP000738517">
    <property type="component" value="Unassembled WGS sequence"/>
</dbReference>
<name>A0ABW9YER7_9GAMM</name>
<keyword evidence="2" id="KW-1185">Reference proteome</keyword>
<reference evidence="1 2" key="1">
    <citation type="journal article" date="2017" name="Int. J. Syst. Evol. Microbiol.">
        <title>Photobacterium alginatilyticum sp. nov., a marine bacterium isolated from bottom seawater.</title>
        <authorList>
            <person name="Wang X."/>
            <person name="Wang Y."/>
            <person name="Yang X."/>
            <person name="Sun H."/>
            <person name="Li B."/>
            <person name="Zhang X.H."/>
        </authorList>
    </citation>
    <scope>NUCLEOTIDE SEQUENCE [LARGE SCALE GENOMIC DNA]</scope>
    <source>
        <strain evidence="1 2">P03D4</strain>
    </source>
</reference>
<evidence type="ECO:0000313" key="1">
    <source>
        <dbReference type="EMBL" id="NBI52205.1"/>
    </source>
</evidence>
<gene>
    <name evidence="1" type="ORF">EIZ48_06415</name>
</gene>
<sequence length="123" mass="14309">MGIESRVNVYSFSELHERAQRNELTEALIIASLITDDNLPVSMFHWFCSNPILHQGLPAEAKQWLEEELAKLREQYGVRYYLQILESQATTMVYENGLTPLFHHRQTLKWLGVLQGVSMTDWS</sequence>
<accession>A0ABW9YER7</accession>
<comment type="caution">
    <text evidence="1">The sequence shown here is derived from an EMBL/GenBank/DDBJ whole genome shotgun (WGS) entry which is preliminary data.</text>
</comment>
<protein>
    <submittedName>
        <fullName evidence="1">Uncharacterized protein</fullName>
    </submittedName>
</protein>
<proteinExistence type="predicted"/>
<dbReference type="RefSeq" id="WP_160649415.1">
    <property type="nucleotide sequence ID" value="NZ_RSEJ01000004.1"/>
</dbReference>
<evidence type="ECO:0000313" key="2">
    <source>
        <dbReference type="Proteomes" id="UP000738517"/>
    </source>
</evidence>